<gene>
    <name evidence="2" type="ORF">GGX14DRAFT_569749</name>
</gene>
<comment type="caution">
    <text evidence="2">The sequence shown here is derived from an EMBL/GenBank/DDBJ whole genome shotgun (WGS) entry which is preliminary data.</text>
</comment>
<accession>A0AAD6VDR3</accession>
<evidence type="ECO:0000256" key="1">
    <source>
        <dbReference type="SAM" id="MobiDB-lite"/>
    </source>
</evidence>
<reference evidence="2" key="1">
    <citation type="submission" date="2023-03" db="EMBL/GenBank/DDBJ databases">
        <title>Massive genome expansion in bonnet fungi (Mycena s.s.) driven by repeated elements and novel gene families across ecological guilds.</title>
        <authorList>
            <consortium name="Lawrence Berkeley National Laboratory"/>
            <person name="Harder C.B."/>
            <person name="Miyauchi S."/>
            <person name="Viragh M."/>
            <person name="Kuo A."/>
            <person name="Thoen E."/>
            <person name="Andreopoulos B."/>
            <person name="Lu D."/>
            <person name="Skrede I."/>
            <person name="Drula E."/>
            <person name="Henrissat B."/>
            <person name="Morin E."/>
            <person name="Kohler A."/>
            <person name="Barry K."/>
            <person name="LaButti K."/>
            <person name="Morin E."/>
            <person name="Salamov A."/>
            <person name="Lipzen A."/>
            <person name="Mereny Z."/>
            <person name="Hegedus B."/>
            <person name="Baldrian P."/>
            <person name="Stursova M."/>
            <person name="Weitz H."/>
            <person name="Taylor A."/>
            <person name="Grigoriev I.V."/>
            <person name="Nagy L.G."/>
            <person name="Martin F."/>
            <person name="Kauserud H."/>
        </authorList>
    </citation>
    <scope>NUCLEOTIDE SEQUENCE</scope>
    <source>
        <strain evidence="2">9144</strain>
    </source>
</reference>
<dbReference type="EMBL" id="JARJCW010000048">
    <property type="protein sequence ID" value="KAJ7204154.1"/>
    <property type="molecule type" value="Genomic_DNA"/>
</dbReference>
<feature type="region of interest" description="Disordered" evidence="1">
    <location>
        <begin position="107"/>
        <end position="157"/>
    </location>
</feature>
<feature type="compositionally biased region" description="Low complexity" evidence="1">
    <location>
        <begin position="125"/>
        <end position="149"/>
    </location>
</feature>
<name>A0AAD6VDR3_9AGAR</name>
<sequence length="258" mass="27390">METRLQPPPGVLCAFDAGRDGKCDAPRPYHRADARRSATHRCTVEWQPPPGVLCAFDAGRDENRDAPRPSCGGERADGARATWAQAPGGTAAHWHVACQCVPDTQAQAAESPGGSARASSQDDPATAAASGIIITAPRRPASSESASPAPRKKKSARTEAERIALLAADPWALRFDAATVVCRGCARAIRLDRRSRYYPGLWLKHRARCAGVKRARALARAREGSAELGDSDVGLRRGDQQTPDPSGSGDGDSFCDDI</sequence>
<dbReference type="Proteomes" id="UP001219525">
    <property type="component" value="Unassembled WGS sequence"/>
</dbReference>
<organism evidence="2 3">
    <name type="scientific">Mycena pura</name>
    <dbReference type="NCBI Taxonomy" id="153505"/>
    <lineage>
        <taxon>Eukaryota</taxon>
        <taxon>Fungi</taxon>
        <taxon>Dikarya</taxon>
        <taxon>Basidiomycota</taxon>
        <taxon>Agaricomycotina</taxon>
        <taxon>Agaricomycetes</taxon>
        <taxon>Agaricomycetidae</taxon>
        <taxon>Agaricales</taxon>
        <taxon>Marasmiineae</taxon>
        <taxon>Mycenaceae</taxon>
        <taxon>Mycena</taxon>
    </lineage>
</organism>
<evidence type="ECO:0000313" key="2">
    <source>
        <dbReference type="EMBL" id="KAJ7204154.1"/>
    </source>
</evidence>
<proteinExistence type="predicted"/>
<feature type="compositionally biased region" description="Basic and acidic residues" evidence="1">
    <location>
        <begin position="58"/>
        <end position="67"/>
    </location>
</feature>
<evidence type="ECO:0000313" key="3">
    <source>
        <dbReference type="Proteomes" id="UP001219525"/>
    </source>
</evidence>
<feature type="region of interest" description="Disordered" evidence="1">
    <location>
        <begin position="221"/>
        <end position="258"/>
    </location>
</feature>
<feature type="region of interest" description="Disordered" evidence="1">
    <location>
        <begin position="58"/>
        <end position="79"/>
    </location>
</feature>
<dbReference type="AlphaFoldDB" id="A0AAD6VDR3"/>
<keyword evidence="3" id="KW-1185">Reference proteome</keyword>
<protein>
    <submittedName>
        <fullName evidence="2">Uncharacterized protein</fullName>
    </submittedName>
</protein>